<comment type="catalytic activity">
    <reaction evidence="6">
        <text>ATP + H2O = ADP + phosphate + H(+)</text>
        <dbReference type="Rhea" id="RHEA:13065"/>
        <dbReference type="ChEBI" id="CHEBI:15377"/>
        <dbReference type="ChEBI" id="CHEBI:15378"/>
        <dbReference type="ChEBI" id="CHEBI:30616"/>
        <dbReference type="ChEBI" id="CHEBI:43474"/>
        <dbReference type="ChEBI" id="CHEBI:456216"/>
        <dbReference type="EC" id="3.6.4.13"/>
    </reaction>
</comment>
<comment type="caution">
    <text evidence="7">The sequence shown here is derived from an EMBL/GenBank/DDBJ whole genome shotgun (WGS) entry which is preliminary data.</text>
</comment>
<evidence type="ECO:0000256" key="5">
    <source>
        <dbReference type="ARBA" id="ARBA00023187"/>
    </source>
</evidence>
<dbReference type="SUPFAM" id="SSF52540">
    <property type="entry name" value="P-loop containing nucleoside triphosphate hydrolases"/>
    <property type="match status" value="1"/>
</dbReference>
<evidence type="ECO:0000313" key="8">
    <source>
        <dbReference type="Proteomes" id="UP001605036"/>
    </source>
</evidence>
<gene>
    <name evidence="7" type="ORF">R1flu_006653</name>
</gene>
<keyword evidence="4" id="KW-0347">Helicase</keyword>
<evidence type="ECO:0000256" key="3">
    <source>
        <dbReference type="ARBA" id="ARBA00022801"/>
    </source>
</evidence>
<evidence type="ECO:0000256" key="1">
    <source>
        <dbReference type="ARBA" id="ARBA00012552"/>
    </source>
</evidence>
<evidence type="ECO:0000313" key="7">
    <source>
        <dbReference type="EMBL" id="KAL2635174.1"/>
    </source>
</evidence>
<organism evidence="7 8">
    <name type="scientific">Riccia fluitans</name>
    <dbReference type="NCBI Taxonomy" id="41844"/>
    <lineage>
        <taxon>Eukaryota</taxon>
        <taxon>Viridiplantae</taxon>
        <taxon>Streptophyta</taxon>
        <taxon>Embryophyta</taxon>
        <taxon>Marchantiophyta</taxon>
        <taxon>Marchantiopsida</taxon>
        <taxon>Marchantiidae</taxon>
        <taxon>Marchantiales</taxon>
        <taxon>Ricciaceae</taxon>
        <taxon>Riccia</taxon>
    </lineage>
</organism>
<proteinExistence type="predicted"/>
<dbReference type="GO" id="GO:0016787">
    <property type="term" value="F:hydrolase activity"/>
    <property type="evidence" value="ECO:0007669"/>
    <property type="project" value="UniProtKB-KW"/>
</dbReference>
<keyword evidence="3" id="KW-0378">Hydrolase</keyword>
<evidence type="ECO:0000256" key="6">
    <source>
        <dbReference type="ARBA" id="ARBA00047984"/>
    </source>
</evidence>
<dbReference type="Gene3D" id="3.40.50.300">
    <property type="entry name" value="P-loop containing nucleotide triphosphate hydrolases"/>
    <property type="match status" value="1"/>
</dbReference>
<keyword evidence="4" id="KW-0547">Nucleotide-binding</keyword>
<name>A0ABD1YXQ2_9MARC</name>
<evidence type="ECO:0000256" key="4">
    <source>
        <dbReference type="ARBA" id="ARBA00022806"/>
    </source>
</evidence>
<dbReference type="EC" id="3.6.4.13" evidence="1"/>
<dbReference type="EMBL" id="JBHFFA010000003">
    <property type="protein sequence ID" value="KAL2635174.1"/>
    <property type="molecule type" value="Genomic_DNA"/>
</dbReference>
<evidence type="ECO:0000256" key="2">
    <source>
        <dbReference type="ARBA" id="ARBA00022664"/>
    </source>
</evidence>
<dbReference type="PANTHER" id="PTHR18934:SF109">
    <property type="entry name" value="ATP-DEPENDENT RNA HELICASE DHX15 HOMOLOG"/>
    <property type="match status" value="1"/>
</dbReference>
<dbReference type="PANTHER" id="PTHR18934">
    <property type="entry name" value="ATP-DEPENDENT RNA HELICASE"/>
    <property type="match status" value="1"/>
</dbReference>
<sequence length="141" mass="15508">MSTTLESQAYFDGAPIIEVSGRLYPVEILYTQFPVEDYLAVAIRTAVQIHACDSPGDILVFLTGEGEIEAATRKITRKVENLGCSVGPLRLCPFIQAFIHQLQYRILEPALTLLKQGSLSRRKIVVSTNIAETSLTIDGIV</sequence>
<protein>
    <recommendedName>
        <fullName evidence="1">RNA helicase</fullName>
        <ecNumber evidence="1">3.6.4.13</ecNumber>
    </recommendedName>
</protein>
<keyword evidence="8" id="KW-1185">Reference proteome</keyword>
<keyword evidence="2" id="KW-0507">mRNA processing</keyword>
<reference evidence="7 8" key="1">
    <citation type="submission" date="2024-09" db="EMBL/GenBank/DDBJ databases">
        <title>Chromosome-scale assembly of Riccia fluitans.</title>
        <authorList>
            <person name="Paukszto L."/>
            <person name="Sawicki J."/>
            <person name="Karawczyk K."/>
            <person name="Piernik-Szablinska J."/>
            <person name="Szczecinska M."/>
            <person name="Mazdziarz M."/>
        </authorList>
    </citation>
    <scope>NUCLEOTIDE SEQUENCE [LARGE SCALE GENOMIC DNA]</scope>
    <source>
        <strain evidence="7">Rf_01</strain>
        <tissue evidence="7">Aerial parts of the thallus</tissue>
    </source>
</reference>
<dbReference type="GO" id="GO:0008380">
    <property type="term" value="P:RNA splicing"/>
    <property type="evidence" value="ECO:0007669"/>
    <property type="project" value="UniProtKB-KW"/>
</dbReference>
<dbReference type="GO" id="GO:0006397">
    <property type="term" value="P:mRNA processing"/>
    <property type="evidence" value="ECO:0007669"/>
    <property type="project" value="UniProtKB-KW"/>
</dbReference>
<keyword evidence="4" id="KW-0067">ATP-binding</keyword>
<accession>A0ABD1YXQ2</accession>
<dbReference type="InterPro" id="IPR027417">
    <property type="entry name" value="P-loop_NTPase"/>
</dbReference>
<dbReference type="Proteomes" id="UP001605036">
    <property type="component" value="Unassembled WGS sequence"/>
</dbReference>
<keyword evidence="5" id="KW-0508">mRNA splicing</keyword>
<dbReference type="AlphaFoldDB" id="A0ABD1YXQ2"/>
<dbReference type="GO" id="GO:0003724">
    <property type="term" value="F:RNA helicase activity"/>
    <property type="evidence" value="ECO:0007669"/>
    <property type="project" value="UniProtKB-EC"/>
</dbReference>